<dbReference type="AlphaFoldDB" id="A0A6J4KXM3"/>
<gene>
    <name evidence="2" type="ORF">AVDCRST_MAG48-2492</name>
</gene>
<dbReference type="Pfam" id="PF11271">
    <property type="entry name" value="PorA"/>
    <property type="match status" value="1"/>
</dbReference>
<proteinExistence type="predicted"/>
<sequence>MRTRVVGLVVMALGGLAVVAAVTVDAWVPLSPAQLRLDESFGTESVGEQVRYLDPAQFTEVTGAEVTMSVRVRGDEDTGAADDDTAVWEYASETSDADGTLVATSTTVVCLDRRSAEAGDCVGESVDGEPTDVRGLTVRFPADTRERDYDLWDPASRQSLPARYLGAERLDGVQVYRFEQEVPEQVIRSLPVPGLLVATVAGEVEADVVHRSTRTVLVEPVSGVVVSEEENPVTELRGPDGRAGAVLLAGTFGWSDASVDDALARAEDVRNERGELRTAVRWGATGTGAALVALGAVLAARRPTTPSDDARDEPVRVPVPSA</sequence>
<evidence type="ECO:0000256" key="1">
    <source>
        <dbReference type="SAM" id="MobiDB-lite"/>
    </source>
</evidence>
<dbReference type="InterPro" id="IPR021424">
    <property type="entry name" value="PorA"/>
</dbReference>
<organism evidence="2">
    <name type="scientific">uncultured Friedmanniella sp</name>
    <dbReference type="NCBI Taxonomy" id="335381"/>
    <lineage>
        <taxon>Bacteria</taxon>
        <taxon>Bacillati</taxon>
        <taxon>Actinomycetota</taxon>
        <taxon>Actinomycetes</taxon>
        <taxon>Propionibacteriales</taxon>
        <taxon>Nocardioidaceae</taxon>
        <taxon>Friedmanniella</taxon>
        <taxon>environmental samples</taxon>
    </lineage>
</organism>
<evidence type="ECO:0000313" key="2">
    <source>
        <dbReference type="EMBL" id="CAA9318397.1"/>
    </source>
</evidence>
<accession>A0A6J4KXM3</accession>
<evidence type="ECO:0008006" key="3">
    <source>
        <dbReference type="Google" id="ProtNLM"/>
    </source>
</evidence>
<reference evidence="2" key="1">
    <citation type="submission" date="2020-02" db="EMBL/GenBank/DDBJ databases">
        <authorList>
            <person name="Meier V. D."/>
        </authorList>
    </citation>
    <scope>NUCLEOTIDE SEQUENCE</scope>
    <source>
        <strain evidence="2">AVDCRST_MAG48</strain>
    </source>
</reference>
<protein>
    <recommendedName>
        <fullName evidence="3">DUF3068 domain-containing protein</fullName>
    </recommendedName>
</protein>
<name>A0A6J4KXM3_9ACTN</name>
<dbReference type="EMBL" id="CADCTS010000358">
    <property type="protein sequence ID" value="CAA9318397.1"/>
    <property type="molecule type" value="Genomic_DNA"/>
</dbReference>
<feature type="region of interest" description="Disordered" evidence="1">
    <location>
        <begin position="301"/>
        <end position="322"/>
    </location>
</feature>